<reference evidence="1" key="1">
    <citation type="journal article" date="2015" name="Nature">
        <title>Complex archaea that bridge the gap between prokaryotes and eukaryotes.</title>
        <authorList>
            <person name="Spang A."/>
            <person name="Saw J.H."/>
            <person name="Jorgensen S.L."/>
            <person name="Zaremba-Niedzwiedzka K."/>
            <person name="Martijn J."/>
            <person name="Lind A.E."/>
            <person name="van Eijk R."/>
            <person name="Schleper C."/>
            <person name="Guy L."/>
            <person name="Ettema T.J."/>
        </authorList>
    </citation>
    <scope>NUCLEOTIDE SEQUENCE</scope>
</reference>
<dbReference type="AlphaFoldDB" id="A0A0F9C6Z4"/>
<sequence>MASPQADYQVDRLWSDAHIEQVKTLVGPYLLEVSPFKVDTEQAADLLILQNKSIKVACRLRRPGFAERWGRQFTIRLRRTNQTKTELAKIIDGWADWLFYGHVNDEGYIHLWWLLSLDVFRAALIRDGDRIRCEQKPNKDGTTELMAYDIGSFPADLVIASSGDVS</sequence>
<gene>
    <name evidence="1" type="ORF">LCGC14_2644840</name>
</gene>
<evidence type="ECO:0000313" key="1">
    <source>
        <dbReference type="EMBL" id="KKK98229.1"/>
    </source>
</evidence>
<organism evidence="1">
    <name type="scientific">marine sediment metagenome</name>
    <dbReference type="NCBI Taxonomy" id="412755"/>
    <lineage>
        <taxon>unclassified sequences</taxon>
        <taxon>metagenomes</taxon>
        <taxon>ecological metagenomes</taxon>
    </lineage>
</organism>
<name>A0A0F9C6Z4_9ZZZZ</name>
<accession>A0A0F9C6Z4</accession>
<dbReference type="EMBL" id="LAZR01045709">
    <property type="protein sequence ID" value="KKK98229.1"/>
    <property type="molecule type" value="Genomic_DNA"/>
</dbReference>
<comment type="caution">
    <text evidence="1">The sequence shown here is derived from an EMBL/GenBank/DDBJ whole genome shotgun (WGS) entry which is preliminary data.</text>
</comment>
<proteinExistence type="predicted"/>
<protein>
    <submittedName>
        <fullName evidence="1">Uncharacterized protein</fullName>
    </submittedName>
</protein>